<sequence>MTIGLLLDIDGVLVTSWRPLPGAVDALAALRERDVPRMFLTNTTSRSRAEIADALSDCGFAVDPEEILSAARLTGEYLRANHAGKRAWVLNKGAIAADLTGVEVVTDPDDAPEVVVLGGAGPEFTHDAMSRVLEFMIAGVPVVAMHRSMTWSTEQGVRIDTGVYLEGLEKAAGTTIRAIGKPSPIGFRAAVEMMGLEPTSVVMVGDDMHNDVLGAQASAMIGVLVRTGKFRATALEKLQADEFGPVPDHVIDSVADLPALLDRLGR</sequence>
<dbReference type="EMBL" id="CP108021">
    <property type="protein sequence ID" value="WUM19272.1"/>
    <property type="molecule type" value="Genomic_DNA"/>
</dbReference>
<dbReference type="GO" id="GO:0016791">
    <property type="term" value="F:phosphatase activity"/>
    <property type="evidence" value="ECO:0007669"/>
    <property type="project" value="TreeGrafter"/>
</dbReference>
<dbReference type="AlphaFoldDB" id="A0AAU4JZW8"/>
<dbReference type="NCBIfam" id="TIGR01460">
    <property type="entry name" value="HAD-SF-IIA"/>
    <property type="match status" value="1"/>
</dbReference>
<keyword evidence="1" id="KW-0378">Hydrolase</keyword>
<dbReference type="GO" id="GO:0005737">
    <property type="term" value="C:cytoplasm"/>
    <property type="evidence" value="ECO:0007669"/>
    <property type="project" value="TreeGrafter"/>
</dbReference>
<dbReference type="PANTHER" id="PTHR19288">
    <property type="entry name" value="4-NITROPHENYLPHOSPHATASE-RELATED"/>
    <property type="match status" value="1"/>
</dbReference>
<organism evidence="1 2">
    <name type="scientific">Williamsia herbipolensis</name>
    <dbReference type="NCBI Taxonomy" id="1603258"/>
    <lineage>
        <taxon>Bacteria</taxon>
        <taxon>Bacillati</taxon>
        <taxon>Actinomycetota</taxon>
        <taxon>Actinomycetes</taxon>
        <taxon>Mycobacteriales</taxon>
        <taxon>Nocardiaceae</taxon>
        <taxon>Williamsia</taxon>
    </lineage>
</organism>
<reference evidence="1 2" key="1">
    <citation type="submission" date="2022-10" db="EMBL/GenBank/DDBJ databases">
        <title>The complete genomes of actinobacterial strains from the NBC collection.</title>
        <authorList>
            <person name="Joergensen T.S."/>
            <person name="Alvarez Arevalo M."/>
            <person name="Sterndorff E.B."/>
            <person name="Faurdal D."/>
            <person name="Vuksanovic O."/>
            <person name="Mourched A.-S."/>
            <person name="Charusanti P."/>
            <person name="Shaw S."/>
            <person name="Blin K."/>
            <person name="Weber T."/>
        </authorList>
    </citation>
    <scope>NUCLEOTIDE SEQUENCE [LARGE SCALE GENOMIC DNA]</scope>
    <source>
        <strain evidence="1 2">NBC_00319</strain>
    </source>
</reference>
<dbReference type="InterPro" id="IPR036412">
    <property type="entry name" value="HAD-like_sf"/>
</dbReference>
<dbReference type="PANTHER" id="PTHR19288:SF46">
    <property type="entry name" value="HALOACID DEHALOGENASE-LIKE HYDROLASE DOMAIN-CONTAINING PROTEIN 2"/>
    <property type="match status" value="1"/>
</dbReference>
<dbReference type="Pfam" id="PF13344">
    <property type="entry name" value="Hydrolase_6"/>
    <property type="match status" value="1"/>
</dbReference>
<accession>A0AAU4JZW8</accession>
<dbReference type="Proteomes" id="UP001432128">
    <property type="component" value="Chromosome"/>
</dbReference>
<name>A0AAU4JZW8_9NOCA</name>
<dbReference type="Pfam" id="PF13242">
    <property type="entry name" value="Hydrolase_like"/>
    <property type="match status" value="1"/>
</dbReference>
<protein>
    <submittedName>
        <fullName evidence="1">HAD-IIA family hydrolase</fullName>
    </submittedName>
</protein>
<dbReference type="Gene3D" id="3.40.50.1000">
    <property type="entry name" value="HAD superfamily/HAD-like"/>
    <property type="match status" value="2"/>
</dbReference>
<dbReference type="InterPro" id="IPR006357">
    <property type="entry name" value="HAD-SF_hydro_IIA"/>
</dbReference>
<proteinExistence type="predicted"/>
<dbReference type="SUPFAM" id="SSF56784">
    <property type="entry name" value="HAD-like"/>
    <property type="match status" value="1"/>
</dbReference>
<dbReference type="KEGG" id="whr:OG579_16405"/>
<dbReference type="InterPro" id="IPR023214">
    <property type="entry name" value="HAD_sf"/>
</dbReference>
<evidence type="ECO:0000313" key="1">
    <source>
        <dbReference type="EMBL" id="WUM19272.1"/>
    </source>
</evidence>
<dbReference type="RefSeq" id="WP_328856799.1">
    <property type="nucleotide sequence ID" value="NZ_CP108021.1"/>
</dbReference>
<keyword evidence="2" id="KW-1185">Reference proteome</keyword>
<evidence type="ECO:0000313" key="2">
    <source>
        <dbReference type="Proteomes" id="UP001432128"/>
    </source>
</evidence>
<gene>
    <name evidence="1" type="ORF">OG579_16405</name>
</gene>